<reference evidence="2" key="1">
    <citation type="submission" date="2023-06" db="EMBL/GenBank/DDBJ databases">
        <title>Genome-scale phylogeny and comparative genomics of the fungal order Sordariales.</title>
        <authorList>
            <consortium name="Lawrence Berkeley National Laboratory"/>
            <person name="Hensen N."/>
            <person name="Bonometti L."/>
            <person name="Westerberg I."/>
            <person name="Brannstrom I.O."/>
            <person name="Guillou S."/>
            <person name="Cros-Aarteil S."/>
            <person name="Calhoun S."/>
            <person name="Haridas S."/>
            <person name="Kuo A."/>
            <person name="Mondo S."/>
            <person name="Pangilinan J."/>
            <person name="Riley R."/>
            <person name="Labutti K."/>
            <person name="Andreopoulos B."/>
            <person name="Lipzen A."/>
            <person name="Chen C."/>
            <person name="Yanf M."/>
            <person name="Daum C."/>
            <person name="Ng V."/>
            <person name="Clum A."/>
            <person name="Steindorff A."/>
            <person name="Ohm R."/>
            <person name="Martin F."/>
            <person name="Silar P."/>
            <person name="Natvig D."/>
            <person name="Lalanne C."/>
            <person name="Gautier V."/>
            <person name="Ament-Velasquez S.L."/>
            <person name="Kruys A."/>
            <person name="Hutchinson M.I."/>
            <person name="Powell A.J."/>
            <person name="Barry K."/>
            <person name="Miller A.N."/>
            <person name="Grigoriev I.V."/>
            <person name="Debuchy R."/>
            <person name="Gladieux P."/>
            <person name="Thoren M.H."/>
            <person name="Johannesson H."/>
        </authorList>
    </citation>
    <scope>NUCLEOTIDE SEQUENCE</scope>
    <source>
        <strain evidence="2">CBS 307.81</strain>
    </source>
</reference>
<evidence type="ECO:0000313" key="3">
    <source>
        <dbReference type="Proteomes" id="UP001174997"/>
    </source>
</evidence>
<keyword evidence="3" id="KW-1185">Reference proteome</keyword>
<dbReference type="EMBL" id="JAULSY010000008">
    <property type="protein sequence ID" value="KAK0673198.1"/>
    <property type="molecule type" value="Genomic_DNA"/>
</dbReference>
<name>A0AA40DE11_9PEZI</name>
<feature type="region of interest" description="Disordered" evidence="1">
    <location>
        <begin position="139"/>
        <end position="166"/>
    </location>
</feature>
<feature type="compositionally biased region" description="Basic and acidic residues" evidence="1">
    <location>
        <begin position="283"/>
        <end position="306"/>
    </location>
</feature>
<evidence type="ECO:0000313" key="2">
    <source>
        <dbReference type="EMBL" id="KAK0673198.1"/>
    </source>
</evidence>
<evidence type="ECO:0000256" key="1">
    <source>
        <dbReference type="SAM" id="MobiDB-lite"/>
    </source>
</evidence>
<dbReference type="AlphaFoldDB" id="A0AA40DE11"/>
<dbReference type="Proteomes" id="UP001174997">
    <property type="component" value="Unassembled WGS sequence"/>
</dbReference>
<protein>
    <submittedName>
        <fullName evidence="2">Uncharacterized protein</fullName>
    </submittedName>
</protein>
<gene>
    <name evidence="2" type="ORF">QBC41DRAFT_397157</name>
</gene>
<proteinExistence type="predicted"/>
<sequence length="323" mass="36671">MWRRAVHWWWERWYKVSDTLCQHFLTRLKPTGRFIPIIPHTKFVSITPSDHNLRHRQVIRRIATTKATRHTLNCRASRPTDSRKTAEKSNLKFTANRLQEILHLEPPATGIQHAPAQATHQDHPPKMCQLQHYKQIRCGRPLPLPTPPPSSRSRRTSAEFPFPEPHPVDSEAPKVCLATLTPSPTLIKCDWANLQTTPLFNICWDPTPVPGGAIDAPDEIKEHARDKCRSCHYTAVPTRLSLDEMKRGLSCRTPASKKAELKRSKSGMGRLMERVKSHTYHHGGKEKEKENDKGKDKGGDKGKVEGGGDGELEGFLQVNAGRW</sequence>
<accession>A0AA40DE11</accession>
<feature type="region of interest" description="Disordered" evidence="1">
    <location>
        <begin position="253"/>
        <end position="323"/>
    </location>
</feature>
<comment type="caution">
    <text evidence="2">The sequence shown here is derived from an EMBL/GenBank/DDBJ whole genome shotgun (WGS) entry which is preliminary data.</text>
</comment>
<organism evidence="2 3">
    <name type="scientific">Cercophora samala</name>
    <dbReference type="NCBI Taxonomy" id="330535"/>
    <lineage>
        <taxon>Eukaryota</taxon>
        <taxon>Fungi</taxon>
        <taxon>Dikarya</taxon>
        <taxon>Ascomycota</taxon>
        <taxon>Pezizomycotina</taxon>
        <taxon>Sordariomycetes</taxon>
        <taxon>Sordariomycetidae</taxon>
        <taxon>Sordariales</taxon>
        <taxon>Lasiosphaeriaceae</taxon>
        <taxon>Cercophora</taxon>
    </lineage>
</organism>